<evidence type="ECO:0000313" key="6">
    <source>
        <dbReference type="Proteomes" id="UP000386466"/>
    </source>
</evidence>
<feature type="domain" description="IF rod" evidence="4">
    <location>
        <begin position="14"/>
        <end position="108"/>
    </location>
</feature>
<dbReference type="PROSITE" id="PS51842">
    <property type="entry name" value="IF_ROD_2"/>
    <property type="match status" value="1"/>
</dbReference>
<dbReference type="GO" id="GO:0045109">
    <property type="term" value="P:intermediate filament organization"/>
    <property type="evidence" value="ECO:0007669"/>
    <property type="project" value="TreeGrafter"/>
</dbReference>
<name>A0A485P439_LYNPA</name>
<organism evidence="5 6">
    <name type="scientific">Lynx pardinus</name>
    <name type="common">Iberian lynx</name>
    <name type="synonym">Felis pardina</name>
    <dbReference type="NCBI Taxonomy" id="191816"/>
    <lineage>
        <taxon>Eukaryota</taxon>
        <taxon>Metazoa</taxon>
        <taxon>Chordata</taxon>
        <taxon>Craniata</taxon>
        <taxon>Vertebrata</taxon>
        <taxon>Euteleostomi</taxon>
        <taxon>Mammalia</taxon>
        <taxon>Eutheria</taxon>
        <taxon>Laurasiatheria</taxon>
        <taxon>Carnivora</taxon>
        <taxon>Feliformia</taxon>
        <taxon>Felidae</taxon>
        <taxon>Felinae</taxon>
        <taxon>Lynx</taxon>
    </lineage>
</organism>
<keyword evidence="1" id="KW-0416">Keratin</keyword>
<sequence>MGIDPLDQEGEDQEKEQIKMFNDKFASFADKVWFLEQQNRVLETKWCLLQEQSATSKASTNDLKPFFESYTSCLRAHLDRLLSERHQLDGAQCRARCRLLWRNMRGSE</sequence>
<dbReference type="PANTHER" id="PTHR45616">
    <property type="entry name" value="GATA-TYPE DOMAIN-CONTAINING PROTEIN"/>
    <property type="match status" value="1"/>
</dbReference>
<dbReference type="AlphaFoldDB" id="A0A485P439"/>
<keyword evidence="3" id="KW-0175">Coiled coil</keyword>
<keyword evidence="6" id="KW-1185">Reference proteome</keyword>
<reference evidence="5 6" key="1">
    <citation type="submission" date="2019-01" db="EMBL/GenBank/DDBJ databases">
        <authorList>
            <person name="Alioto T."/>
            <person name="Alioto T."/>
        </authorList>
    </citation>
    <scope>NUCLEOTIDE SEQUENCE [LARGE SCALE GENOMIC DNA]</scope>
</reference>
<evidence type="ECO:0000259" key="4">
    <source>
        <dbReference type="PROSITE" id="PS51842"/>
    </source>
</evidence>
<dbReference type="PANTHER" id="PTHR45616:SF29">
    <property type="entry name" value="KERATIN, TYPE II CYTOSKELETAL 2 ORAL"/>
    <property type="match status" value="1"/>
</dbReference>
<dbReference type="Proteomes" id="UP000386466">
    <property type="component" value="Unassembled WGS sequence"/>
</dbReference>
<evidence type="ECO:0000256" key="1">
    <source>
        <dbReference type="ARBA" id="ARBA00022744"/>
    </source>
</evidence>
<proteinExistence type="predicted"/>
<dbReference type="SUPFAM" id="SSF64593">
    <property type="entry name" value="Intermediate filament protein, coiled coil region"/>
    <property type="match status" value="1"/>
</dbReference>
<dbReference type="GO" id="GO:0031424">
    <property type="term" value="P:keratinization"/>
    <property type="evidence" value="ECO:0007669"/>
    <property type="project" value="TreeGrafter"/>
</dbReference>
<evidence type="ECO:0000256" key="2">
    <source>
        <dbReference type="ARBA" id="ARBA00022754"/>
    </source>
</evidence>
<dbReference type="GO" id="GO:0005615">
    <property type="term" value="C:extracellular space"/>
    <property type="evidence" value="ECO:0007669"/>
    <property type="project" value="TreeGrafter"/>
</dbReference>
<evidence type="ECO:0000256" key="3">
    <source>
        <dbReference type="ARBA" id="ARBA00023054"/>
    </source>
</evidence>
<dbReference type="InterPro" id="IPR039008">
    <property type="entry name" value="IF_rod_dom"/>
</dbReference>
<keyword evidence="2" id="KW-0403">Intermediate filament</keyword>
<dbReference type="GO" id="GO:0045095">
    <property type="term" value="C:keratin filament"/>
    <property type="evidence" value="ECO:0007669"/>
    <property type="project" value="TreeGrafter"/>
</dbReference>
<evidence type="ECO:0000313" key="5">
    <source>
        <dbReference type="EMBL" id="VFV38666.1"/>
    </source>
</evidence>
<accession>A0A485P439</accession>
<dbReference type="EMBL" id="CAAGRJ010026388">
    <property type="protein sequence ID" value="VFV38666.1"/>
    <property type="molecule type" value="Genomic_DNA"/>
</dbReference>
<gene>
    <name evidence="5" type="ORF">LYPA_23C000986</name>
</gene>
<protein>
    <submittedName>
        <fullName evidence="5">Type ii cytoskeletal</fullName>
    </submittedName>
</protein>
<dbReference type="GO" id="GO:0030280">
    <property type="term" value="F:structural constituent of skin epidermis"/>
    <property type="evidence" value="ECO:0007669"/>
    <property type="project" value="TreeGrafter"/>
</dbReference>
<dbReference type="Pfam" id="PF00038">
    <property type="entry name" value="Filament"/>
    <property type="match status" value="1"/>
</dbReference>